<dbReference type="KEGG" id="xop:PXO_05785"/>
<name>A0A0K0GQV4_XANOP</name>
<accession>A0A0K0GQV4</accession>
<dbReference type="EMBL" id="CP000967">
    <property type="protein sequence ID" value="ACD61531.1"/>
    <property type="molecule type" value="Genomic_DNA"/>
</dbReference>
<proteinExistence type="predicted"/>
<reference evidence="1 2" key="1">
    <citation type="journal article" date="2008" name="BMC Genomics">
        <title>Genome sequence and rapid evolution of the rice pathogen Xanthomonas oryzae pv. oryzae PXO99A.</title>
        <authorList>
            <person name="Salzberg S.L."/>
            <person name="Sommer D.D."/>
            <person name="Schatz M.C."/>
            <person name="Phillippy A.M."/>
            <person name="Rabinowicz P.D."/>
            <person name="Tsuge S."/>
            <person name="Furutani A."/>
            <person name="Ochiai H."/>
            <person name="Delcher A.L."/>
            <person name="Kelley D."/>
            <person name="Madupu R."/>
            <person name="Puiu D."/>
            <person name="Radune D."/>
            <person name="Shumway M."/>
            <person name="Trapnell C."/>
            <person name="Aparna G."/>
            <person name="Jha G."/>
            <person name="Pandey A."/>
            <person name="Patil P.B."/>
            <person name="Ishihara H."/>
            <person name="Meyer D.F."/>
            <person name="Szurek B."/>
            <person name="Verdier V."/>
            <person name="Koebnik R."/>
            <person name="Dow J.M."/>
            <person name="Ryan R.P."/>
            <person name="Hirata H."/>
            <person name="Tsuyumu S."/>
            <person name="Won Lee S."/>
            <person name="Seo Y.S."/>
            <person name="Sriariyanum M."/>
            <person name="Ronald P.C."/>
            <person name="Sonti R.V."/>
            <person name="Van Sluys M.A."/>
            <person name="Leach J.E."/>
            <person name="White F.F."/>
            <person name="Bogdanove A.J."/>
        </authorList>
    </citation>
    <scope>NUCLEOTIDE SEQUENCE [LARGE SCALE GENOMIC DNA]</scope>
    <source>
        <strain evidence="1 2">PXO99A</strain>
    </source>
</reference>
<organism evidence="1 2">
    <name type="scientific">Xanthomonas oryzae pv. oryzae (strain PXO99A)</name>
    <dbReference type="NCBI Taxonomy" id="360094"/>
    <lineage>
        <taxon>Bacteria</taxon>
        <taxon>Pseudomonadati</taxon>
        <taxon>Pseudomonadota</taxon>
        <taxon>Gammaproteobacteria</taxon>
        <taxon>Lysobacterales</taxon>
        <taxon>Lysobacteraceae</taxon>
        <taxon>Xanthomonas</taxon>
    </lineage>
</organism>
<sequence length="46" mass="5068">MRDARSWATELRLARSLGSTERRVDAVGEQCNVADRLSNGWAHAPG</sequence>
<gene>
    <name evidence="1" type="ordered locus">PXO_05785</name>
</gene>
<protein>
    <submittedName>
        <fullName evidence="1">Uncharacterized protein</fullName>
    </submittedName>
</protein>
<evidence type="ECO:0000313" key="1">
    <source>
        <dbReference type="EMBL" id="ACD61531.1"/>
    </source>
</evidence>
<dbReference type="Proteomes" id="UP000001740">
    <property type="component" value="Chromosome"/>
</dbReference>
<evidence type="ECO:0000313" key="2">
    <source>
        <dbReference type="Proteomes" id="UP000001740"/>
    </source>
</evidence>
<dbReference type="AlphaFoldDB" id="A0A0K0GQV4"/>
<dbReference type="HOGENOM" id="CLU_3190707_0_0_6"/>